<dbReference type="GO" id="GO:0006508">
    <property type="term" value="P:proteolysis"/>
    <property type="evidence" value="ECO:0007669"/>
    <property type="project" value="UniProtKB-KW"/>
</dbReference>
<keyword evidence="3" id="KW-0645">Protease</keyword>
<name>A0AAE3P046_9BACT</name>
<proteinExistence type="inferred from homology"/>
<evidence type="ECO:0000256" key="4">
    <source>
        <dbReference type="ARBA" id="ARBA00022801"/>
    </source>
</evidence>
<dbReference type="PANTHER" id="PTHR11705">
    <property type="entry name" value="PROTEASE FAMILY M14 CARBOXYPEPTIDASE A,B"/>
    <property type="match status" value="1"/>
</dbReference>
<keyword evidence="4" id="KW-0378">Hydrolase</keyword>
<dbReference type="GO" id="GO:0005615">
    <property type="term" value="C:extracellular space"/>
    <property type="evidence" value="ECO:0007669"/>
    <property type="project" value="TreeGrafter"/>
</dbReference>
<evidence type="ECO:0000256" key="6">
    <source>
        <dbReference type="ARBA" id="ARBA00023049"/>
    </source>
</evidence>
<sequence>MKILLKELSEKYENYKEDNLHSDFITHNELKNKILRLKESKNFAINEIGKSVQGREIYSIRFGKGKRKILAWSQMHGDEPTATTALFDIINFFQNENDLTEIKNEILNELEIHFIPMLNPDGAEKYKRENSFNIDLNRDAIEFQSDESKLLWDYAQNLKPEFAFNLHDQNSYYAVGRNKKTAALSFLAPPIDYVKSINYTREKSMQLIALIFDHLDEIIPGHIARYKDDYEPRAFGDNLMKSGISTILIESGYYPDDEKKDFVRKLNFVSIILSLYAITKEKYKNILYSKYFEILENNELFFDLLLKNLTLNYNFRKFEVDIAINRIKKLNIELMSFYYESKIVAIGDLSIFYGIEEKDLSGCEINFDENLSVDSDANFMIYQNSIPVYEVKSGFLFKTS</sequence>
<comment type="caution">
    <text evidence="7">Lacks conserved residue(s) required for the propagation of feature annotation.</text>
</comment>
<dbReference type="Pfam" id="PF00246">
    <property type="entry name" value="Peptidase_M14"/>
    <property type="match status" value="1"/>
</dbReference>
<evidence type="ECO:0000256" key="2">
    <source>
        <dbReference type="ARBA" id="ARBA00005988"/>
    </source>
</evidence>
<dbReference type="GO" id="GO:0004181">
    <property type="term" value="F:metallocarboxypeptidase activity"/>
    <property type="evidence" value="ECO:0007669"/>
    <property type="project" value="InterPro"/>
</dbReference>
<keyword evidence="5" id="KW-0862">Zinc</keyword>
<feature type="domain" description="Peptidase M14" evidence="8">
    <location>
        <begin position="11"/>
        <end position="298"/>
    </location>
</feature>
<comment type="similarity">
    <text evidence="2 7">Belongs to the peptidase M14 family.</text>
</comment>
<accession>A0AAE3P046</accession>
<comment type="cofactor">
    <cofactor evidence="1">
        <name>Zn(2+)</name>
        <dbReference type="ChEBI" id="CHEBI:29105"/>
    </cofactor>
</comment>
<evidence type="ECO:0000313" key="9">
    <source>
        <dbReference type="EMBL" id="MDF1611939.1"/>
    </source>
</evidence>
<dbReference type="AlphaFoldDB" id="A0AAE3P046"/>
<dbReference type="InterPro" id="IPR000834">
    <property type="entry name" value="Peptidase_M14"/>
</dbReference>
<evidence type="ECO:0000256" key="3">
    <source>
        <dbReference type="ARBA" id="ARBA00022670"/>
    </source>
</evidence>
<organism evidence="9 10">
    <name type="scientific">Stygiobacter electus</name>
    <dbReference type="NCBI Taxonomy" id="3032292"/>
    <lineage>
        <taxon>Bacteria</taxon>
        <taxon>Pseudomonadati</taxon>
        <taxon>Ignavibacteriota</taxon>
        <taxon>Ignavibacteria</taxon>
        <taxon>Ignavibacteriales</taxon>
        <taxon>Melioribacteraceae</taxon>
        <taxon>Stygiobacter</taxon>
    </lineage>
</organism>
<dbReference type="SUPFAM" id="SSF53187">
    <property type="entry name" value="Zn-dependent exopeptidases"/>
    <property type="match status" value="1"/>
</dbReference>
<evidence type="ECO:0000313" key="10">
    <source>
        <dbReference type="Proteomes" id="UP001221302"/>
    </source>
</evidence>
<evidence type="ECO:0000256" key="7">
    <source>
        <dbReference type="PROSITE-ProRule" id="PRU01379"/>
    </source>
</evidence>
<dbReference type="EMBL" id="JARGDL010000008">
    <property type="protein sequence ID" value="MDF1611939.1"/>
    <property type="molecule type" value="Genomic_DNA"/>
</dbReference>
<dbReference type="SMART" id="SM00631">
    <property type="entry name" value="Zn_pept"/>
    <property type="match status" value="1"/>
</dbReference>
<dbReference type="PANTHER" id="PTHR11705:SF143">
    <property type="entry name" value="SLL0236 PROTEIN"/>
    <property type="match status" value="1"/>
</dbReference>
<evidence type="ECO:0000256" key="1">
    <source>
        <dbReference type="ARBA" id="ARBA00001947"/>
    </source>
</evidence>
<evidence type="ECO:0000259" key="8">
    <source>
        <dbReference type="PROSITE" id="PS52035"/>
    </source>
</evidence>
<gene>
    <name evidence="9" type="ORF">P0M35_07240</name>
</gene>
<dbReference type="RefSeq" id="WP_321535707.1">
    <property type="nucleotide sequence ID" value="NZ_JARGDL010000008.1"/>
</dbReference>
<dbReference type="Gene3D" id="3.40.630.10">
    <property type="entry name" value="Zn peptidases"/>
    <property type="match status" value="1"/>
</dbReference>
<keyword evidence="9" id="KW-0121">Carboxypeptidase</keyword>
<reference evidence="9" key="1">
    <citation type="submission" date="2023-03" db="EMBL/GenBank/DDBJ databases">
        <title>Stygiobacter electus gen. nov., sp. nov., facultatively anaerobic thermotolerant bacterium of the class Ignavibacteria from a well of Yessentuki mineral water deposit.</title>
        <authorList>
            <person name="Podosokorskaya O.A."/>
            <person name="Elcheninov A.G."/>
            <person name="Petrova N.F."/>
            <person name="Zavarzina D.G."/>
            <person name="Kublanov I.V."/>
            <person name="Merkel A.Y."/>
        </authorList>
    </citation>
    <scope>NUCLEOTIDE SEQUENCE</scope>
    <source>
        <strain evidence="9">09-Me</strain>
    </source>
</reference>
<evidence type="ECO:0000256" key="5">
    <source>
        <dbReference type="ARBA" id="ARBA00022833"/>
    </source>
</evidence>
<comment type="caution">
    <text evidence="9">The sequence shown here is derived from an EMBL/GenBank/DDBJ whole genome shotgun (WGS) entry which is preliminary data.</text>
</comment>
<keyword evidence="6" id="KW-0482">Metalloprotease</keyword>
<protein>
    <submittedName>
        <fullName evidence="9">M14 family zinc carboxypeptidase</fullName>
    </submittedName>
</protein>
<dbReference type="GO" id="GO:0008270">
    <property type="term" value="F:zinc ion binding"/>
    <property type="evidence" value="ECO:0007669"/>
    <property type="project" value="InterPro"/>
</dbReference>
<keyword evidence="10" id="KW-1185">Reference proteome</keyword>
<dbReference type="Proteomes" id="UP001221302">
    <property type="component" value="Unassembled WGS sequence"/>
</dbReference>
<dbReference type="PROSITE" id="PS52035">
    <property type="entry name" value="PEPTIDASE_M14"/>
    <property type="match status" value="1"/>
</dbReference>